<dbReference type="InterPro" id="IPR009060">
    <property type="entry name" value="UBA-like_sf"/>
</dbReference>
<feature type="compositionally biased region" description="Acidic residues" evidence="1">
    <location>
        <begin position="235"/>
        <end position="251"/>
    </location>
</feature>
<feature type="region of interest" description="Disordered" evidence="1">
    <location>
        <begin position="109"/>
        <end position="199"/>
    </location>
</feature>
<sequence length="632" mass="68649">MDSDEELDCAAKLCEDSAKPLLRLRVDTPDADDVTFSKYSRHVLALFAAFCSGSGMNQEESEQYVLSLSPGSVFQAAALQSRSKPPTLFDAIEEAHGVDRVETTTVTVEEEGDETMEDKKWELDSARNEVPAIAGESAPAEVEEKDEEEEEEDEEEIGVRRDVKEAAGEGEREQEREEEEEKEAVAPIPSLVVTEKEAEVEPTFAAAPFAEKEKSDAVAVEAVSVVEPEPRVPVVDEETTSISSEEDEESDVAAEIITEANAVAGVNDGEKTAASARPAAGSINHSHAHSSVPTSSFEEIELSTKSQNEVSGFVFPPVCPATAKADSTVRSVESSGEARQTAGESVTITSSEEESVTSTGSSTSEVKRSLTPQAARLRSVVNVAAALQPQEGVEERVEEKTTGSIEGQTNRAEASEVVSSVDTTEKQGELNTSVVTEEKRGEPASTSARYEGEEEERHERGVAVDAVPVSGSPAVQPVLPKREREEEEARSGIEADRVPNIGARDVEEEEEEGDDVSDNESTAVPPTIISVESFEVFDDQLLNHLSRVTSSTMDLGYDVLERQGFKDRVLNERVMEYCHRNVREAAAFLRRMRSLYDEIEQLYDMGVEDSFEAAKALITAGGDVNRAMQILF</sequence>
<reference evidence="3" key="1">
    <citation type="submission" date="2021-01" db="EMBL/GenBank/DDBJ databases">
        <authorList>
            <person name="Corre E."/>
            <person name="Pelletier E."/>
            <person name="Niang G."/>
            <person name="Scheremetjew M."/>
            <person name="Finn R."/>
            <person name="Kale V."/>
            <person name="Holt S."/>
            <person name="Cochrane G."/>
            <person name="Meng A."/>
            <person name="Brown T."/>
            <person name="Cohen L."/>
        </authorList>
    </citation>
    <scope>NUCLEOTIDE SEQUENCE</scope>
    <source>
        <strain evidence="3">NIES-2562</strain>
    </source>
</reference>
<evidence type="ECO:0000313" key="3">
    <source>
        <dbReference type="EMBL" id="CAE0269727.1"/>
    </source>
</evidence>
<feature type="compositionally biased region" description="Polar residues" evidence="1">
    <location>
        <begin position="283"/>
        <end position="300"/>
    </location>
</feature>
<feature type="region of interest" description="Disordered" evidence="1">
    <location>
        <begin position="390"/>
        <end position="522"/>
    </location>
</feature>
<feature type="region of interest" description="Disordered" evidence="1">
    <location>
        <begin position="229"/>
        <end position="251"/>
    </location>
</feature>
<dbReference type="SUPFAM" id="SSF46934">
    <property type="entry name" value="UBA-like"/>
    <property type="match status" value="1"/>
</dbReference>
<feature type="compositionally biased region" description="Basic and acidic residues" evidence="1">
    <location>
        <begin position="480"/>
        <end position="497"/>
    </location>
</feature>
<dbReference type="EMBL" id="HBIB01048709">
    <property type="protein sequence ID" value="CAE0269727.1"/>
    <property type="molecule type" value="Transcribed_RNA"/>
</dbReference>
<proteinExistence type="predicted"/>
<name>A0A7S3LX78_9EUKA</name>
<dbReference type="PROSITE" id="PS50030">
    <property type="entry name" value="UBA"/>
    <property type="match status" value="1"/>
</dbReference>
<feature type="region of interest" description="Disordered" evidence="1">
    <location>
        <begin position="268"/>
        <end position="300"/>
    </location>
</feature>
<feature type="compositionally biased region" description="Polar residues" evidence="1">
    <location>
        <begin position="328"/>
        <end position="338"/>
    </location>
</feature>
<feature type="region of interest" description="Disordered" evidence="1">
    <location>
        <begin position="327"/>
        <end position="368"/>
    </location>
</feature>
<feature type="compositionally biased region" description="Polar residues" evidence="1">
    <location>
        <begin position="402"/>
        <end position="422"/>
    </location>
</feature>
<dbReference type="InterPro" id="IPR015940">
    <property type="entry name" value="UBA"/>
</dbReference>
<evidence type="ECO:0000259" key="2">
    <source>
        <dbReference type="PROSITE" id="PS50030"/>
    </source>
</evidence>
<dbReference type="AlphaFoldDB" id="A0A7S3LX78"/>
<protein>
    <recommendedName>
        <fullName evidence="2">UBA domain-containing protein</fullName>
    </recommendedName>
</protein>
<feature type="compositionally biased region" description="Acidic residues" evidence="1">
    <location>
        <begin position="141"/>
        <end position="156"/>
    </location>
</feature>
<feature type="domain" description="UBA" evidence="2">
    <location>
        <begin position="594"/>
        <end position="632"/>
    </location>
</feature>
<accession>A0A7S3LX78</accession>
<evidence type="ECO:0000256" key="1">
    <source>
        <dbReference type="SAM" id="MobiDB-lite"/>
    </source>
</evidence>
<feature type="compositionally biased region" description="Acidic residues" evidence="1">
    <location>
        <begin position="506"/>
        <end position="518"/>
    </location>
</feature>
<feature type="compositionally biased region" description="Basic and acidic residues" evidence="1">
    <location>
        <begin position="117"/>
        <end position="127"/>
    </location>
</feature>
<feature type="compositionally biased region" description="Basic and acidic residues" evidence="1">
    <location>
        <begin position="157"/>
        <end position="175"/>
    </location>
</feature>
<feature type="compositionally biased region" description="Low complexity" evidence="1">
    <location>
        <begin position="344"/>
        <end position="364"/>
    </location>
</feature>
<gene>
    <name evidence="3" type="ORF">PBIL07802_LOCUS32080</name>
</gene>
<organism evidence="3">
    <name type="scientific">Palpitomonas bilix</name>
    <dbReference type="NCBI Taxonomy" id="652834"/>
    <lineage>
        <taxon>Eukaryota</taxon>
        <taxon>Eukaryota incertae sedis</taxon>
    </lineage>
</organism>
<dbReference type="Gene3D" id="1.10.8.10">
    <property type="entry name" value="DNA helicase RuvA subunit, C-terminal domain"/>
    <property type="match status" value="1"/>
</dbReference>